<organism evidence="2 3">
    <name type="scientific">Bacteroides stercorirosoris</name>
    <dbReference type="NCBI Taxonomy" id="871324"/>
    <lineage>
        <taxon>Bacteria</taxon>
        <taxon>Pseudomonadati</taxon>
        <taxon>Bacteroidota</taxon>
        <taxon>Bacteroidia</taxon>
        <taxon>Bacteroidales</taxon>
        <taxon>Bacteroidaceae</taxon>
        <taxon>Bacteroides</taxon>
    </lineage>
</organism>
<comment type="caution">
    <text evidence="2">The sequence shown here is derived from an EMBL/GenBank/DDBJ whole genome shotgun (WGS) entry which is preliminary data.</text>
</comment>
<proteinExistence type="predicted"/>
<dbReference type="InterPro" id="IPR001173">
    <property type="entry name" value="Glyco_trans_2-like"/>
</dbReference>
<dbReference type="Proteomes" id="UP000286075">
    <property type="component" value="Unassembled WGS sequence"/>
</dbReference>
<dbReference type="AlphaFoldDB" id="A0A413H480"/>
<dbReference type="PANTHER" id="PTHR22916:SF3">
    <property type="entry name" value="UDP-GLCNAC:BETAGAL BETA-1,3-N-ACETYLGLUCOSAMINYLTRANSFERASE-LIKE PROTEIN 1"/>
    <property type="match status" value="1"/>
</dbReference>
<dbReference type="CDD" id="cd00761">
    <property type="entry name" value="Glyco_tranf_GTA_type"/>
    <property type="match status" value="1"/>
</dbReference>
<sequence length="319" mass="37286">MPLLSIIIPCYNSYSKLQFGLRRIEAQNHHELELIVVDDCSKDDSYVRLQEFAKNCVLNLKIFKNEENSGPGITRNNGLKFASGEYVTFMDSDDYFADIFFSTIQPLLNLKNECIIFDFIIKDGSEETPRSTIINREKGGNISPGRAMLFSRGAPWGKIYLKSIIDEQHIQFLAMKQNEDMPFTKMAIVNCANIIYVDKYLYYYVMEEGSLMHNDSLVDVNNTKVAFKAVYDRLHINFPFEIEALFIHEYLYSLGLTLLSKQPRSEWIASVSEAELMFPVYLKNKYLKEFPKYVQLIVYLIHFKMYWILKLMLKLRKIL</sequence>
<reference evidence="2 3" key="1">
    <citation type="submission" date="2018-08" db="EMBL/GenBank/DDBJ databases">
        <title>A genome reference for cultivated species of the human gut microbiota.</title>
        <authorList>
            <person name="Zou Y."/>
            <person name="Xue W."/>
            <person name="Luo G."/>
        </authorList>
    </citation>
    <scope>NUCLEOTIDE SEQUENCE [LARGE SCALE GENOMIC DNA]</scope>
    <source>
        <strain evidence="2 3">OF03-9BH</strain>
    </source>
</reference>
<dbReference type="GO" id="GO:0016758">
    <property type="term" value="F:hexosyltransferase activity"/>
    <property type="evidence" value="ECO:0007669"/>
    <property type="project" value="UniProtKB-ARBA"/>
</dbReference>
<gene>
    <name evidence="2" type="ORF">DXA68_12305</name>
</gene>
<protein>
    <submittedName>
        <fullName evidence="2">Glycosyltransferase family 2 protein</fullName>
    </submittedName>
</protein>
<evidence type="ECO:0000259" key="1">
    <source>
        <dbReference type="Pfam" id="PF00535"/>
    </source>
</evidence>
<dbReference type="SUPFAM" id="SSF53448">
    <property type="entry name" value="Nucleotide-diphospho-sugar transferases"/>
    <property type="match status" value="1"/>
</dbReference>
<name>A0A413H480_9BACE</name>
<keyword evidence="2" id="KW-0808">Transferase</keyword>
<accession>A0A413H480</accession>
<dbReference type="RefSeq" id="WP_117987614.1">
    <property type="nucleotide sequence ID" value="NZ_CABMFG010000017.1"/>
</dbReference>
<dbReference type="PANTHER" id="PTHR22916">
    <property type="entry name" value="GLYCOSYLTRANSFERASE"/>
    <property type="match status" value="1"/>
</dbReference>
<feature type="domain" description="Glycosyltransferase 2-like" evidence="1">
    <location>
        <begin position="5"/>
        <end position="130"/>
    </location>
</feature>
<dbReference type="Pfam" id="PF00535">
    <property type="entry name" value="Glycos_transf_2"/>
    <property type="match status" value="1"/>
</dbReference>
<dbReference type="InterPro" id="IPR029044">
    <property type="entry name" value="Nucleotide-diphossugar_trans"/>
</dbReference>
<dbReference type="Gene3D" id="3.90.550.10">
    <property type="entry name" value="Spore Coat Polysaccharide Biosynthesis Protein SpsA, Chain A"/>
    <property type="match status" value="1"/>
</dbReference>
<evidence type="ECO:0000313" key="3">
    <source>
        <dbReference type="Proteomes" id="UP000286075"/>
    </source>
</evidence>
<dbReference type="EMBL" id="QSCF01000017">
    <property type="protein sequence ID" value="RGX78338.1"/>
    <property type="molecule type" value="Genomic_DNA"/>
</dbReference>
<evidence type="ECO:0000313" key="2">
    <source>
        <dbReference type="EMBL" id="RGX78338.1"/>
    </source>
</evidence>
<dbReference type="OrthoDB" id="9773772at2"/>